<evidence type="ECO:0000256" key="2">
    <source>
        <dbReference type="SAM" id="SignalP"/>
    </source>
</evidence>
<dbReference type="Proteomes" id="UP000190648">
    <property type="component" value="Unassembled WGS sequence"/>
</dbReference>
<gene>
    <name evidence="3" type="ORF">AV530_010227</name>
</gene>
<name>A0A1V4L081_PATFA</name>
<proteinExistence type="predicted"/>
<keyword evidence="2" id="KW-0732">Signal</keyword>
<dbReference type="EMBL" id="LSYS01000433">
    <property type="protein sequence ID" value="OPJ90110.1"/>
    <property type="molecule type" value="Genomic_DNA"/>
</dbReference>
<feature type="region of interest" description="Disordered" evidence="1">
    <location>
        <begin position="69"/>
        <end position="88"/>
    </location>
</feature>
<dbReference type="AlphaFoldDB" id="A0A1V4L081"/>
<feature type="chain" id="PRO_5012934755" description="Secreted protein" evidence="2">
    <location>
        <begin position="21"/>
        <end position="88"/>
    </location>
</feature>
<keyword evidence="4" id="KW-1185">Reference proteome</keyword>
<comment type="caution">
    <text evidence="3">The sequence shown here is derived from an EMBL/GenBank/DDBJ whole genome shotgun (WGS) entry which is preliminary data.</text>
</comment>
<sequence length="88" mass="9201">MPSGAAAAFLLLIAPEQTPAAPLSCIFIVETIPGSQELVFIRKTTANAKHHATANAKHHATANAKHHATANAKHHATANAKHHATANF</sequence>
<protein>
    <recommendedName>
        <fullName evidence="5">Secreted protein</fullName>
    </recommendedName>
</protein>
<reference evidence="3 4" key="1">
    <citation type="submission" date="2016-02" db="EMBL/GenBank/DDBJ databases">
        <title>Band-tailed pigeon sequencing and assembly.</title>
        <authorList>
            <person name="Soares A.E."/>
            <person name="Novak B.J."/>
            <person name="Rice E.S."/>
            <person name="O'Connell B."/>
            <person name="Chang D."/>
            <person name="Weber S."/>
            <person name="Shapiro B."/>
        </authorList>
    </citation>
    <scope>NUCLEOTIDE SEQUENCE [LARGE SCALE GENOMIC DNA]</scope>
    <source>
        <strain evidence="3">BTP2013</strain>
        <tissue evidence="3">Blood</tissue>
    </source>
</reference>
<evidence type="ECO:0000256" key="1">
    <source>
        <dbReference type="SAM" id="MobiDB-lite"/>
    </source>
</evidence>
<organism evidence="3 4">
    <name type="scientific">Patagioenas fasciata monilis</name>
    <dbReference type="NCBI Taxonomy" id="372326"/>
    <lineage>
        <taxon>Eukaryota</taxon>
        <taxon>Metazoa</taxon>
        <taxon>Chordata</taxon>
        <taxon>Craniata</taxon>
        <taxon>Vertebrata</taxon>
        <taxon>Euteleostomi</taxon>
        <taxon>Archelosauria</taxon>
        <taxon>Archosauria</taxon>
        <taxon>Dinosauria</taxon>
        <taxon>Saurischia</taxon>
        <taxon>Theropoda</taxon>
        <taxon>Coelurosauria</taxon>
        <taxon>Aves</taxon>
        <taxon>Neognathae</taxon>
        <taxon>Neoaves</taxon>
        <taxon>Columbimorphae</taxon>
        <taxon>Columbiformes</taxon>
        <taxon>Columbidae</taxon>
        <taxon>Patagioenas</taxon>
    </lineage>
</organism>
<evidence type="ECO:0008006" key="5">
    <source>
        <dbReference type="Google" id="ProtNLM"/>
    </source>
</evidence>
<feature type="signal peptide" evidence="2">
    <location>
        <begin position="1"/>
        <end position="20"/>
    </location>
</feature>
<evidence type="ECO:0000313" key="4">
    <source>
        <dbReference type="Proteomes" id="UP000190648"/>
    </source>
</evidence>
<accession>A0A1V4L081</accession>
<evidence type="ECO:0000313" key="3">
    <source>
        <dbReference type="EMBL" id="OPJ90110.1"/>
    </source>
</evidence>